<evidence type="ECO:0000256" key="5">
    <source>
        <dbReference type="ARBA" id="ARBA00022692"/>
    </source>
</evidence>
<proteinExistence type="predicted"/>
<comment type="subunit">
    <text evidence="2">Homotrimer.</text>
</comment>
<evidence type="ECO:0000256" key="3">
    <source>
        <dbReference type="ARBA" id="ARBA00022448"/>
    </source>
</evidence>
<dbReference type="CDD" id="cd00342">
    <property type="entry name" value="gram_neg_porins"/>
    <property type="match status" value="1"/>
</dbReference>
<dbReference type="InterPro" id="IPR033900">
    <property type="entry name" value="Gram_neg_porin_domain"/>
</dbReference>
<keyword evidence="8" id="KW-0626">Porin</keyword>
<evidence type="ECO:0000256" key="8">
    <source>
        <dbReference type="ARBA" id="ARBA00023114"/>
    </source>
</evidence>
<keyword evidence="7" id="KW-0406">Ion transport</keyword>
<sequence>MKRWLIGAAAAAACAGAAHAQSNVTLYGFLYSGLRYVNNSGGHSVTGLATGPSRWGMRGNEDLGNGRSALFTLESGFDMGSGNSRQGGRLFGRQAYVGLNDNGLGTVTFGRQYDMVASFLAPYVPAGKWNGYMAHPGDVDNLNFQFRLNNSVKYVTPVINGFQAGAVYSFGEVAGSGKQNSAHSMGLKYKSGDFSVAAAYMRVNNPATAVSEGNWNTILLPAFTSTSQRNAYTVSPQAMTTVGVAADYQAGSFKYAAAYTQVRYDKVGGTVAGLPVTDAKYSNLDLNVAYSVNASWQLGAGYTYTFGKVDATGFKPKYHQFNLMTNYFLSKRTILQLAAIHQRAAGDAQNAYILYGSTGGASSSRGQTMLLAGIFHLF</sequence>
<comment type="subcellular location">
    <subcellularLocation>
        <location evidence="1">Cell outer membrane</location>
        <topology evidence="1">Multi-pass membrane protein</topology>
    </subcellularLocation>
</comment>
<dbReference type="Pfam" id="PF13609">
    <property type="entry name" value="Porin_4"/>
    <property type="match status" value="1"/>
</dbReference>
<evidence type="ECO:0000256" key="7">
    <source>
        <dbReference type="ARBA" id="ARBA00023065"/>
    </source>
</evidence>
<dbReference type="AlphaFoldDB" id="A0A4V2F3V7"/>
<dbReference type="InterPro" id="IPR002299">
    <property type="entry name" value="Porin_Neis"/>
</dbReference>
<dbReference type="GO" id="GO:0015288">
    <property type="term" value="F:porin activity"/>
    <property type="evidence" value="ECO:0007669"/>
    <property type="project" value="UniProtKB-KW"/>
</dbReference>
<dbReference type="EMBL" id="SGXC01000001">
    <property type="protein sequence ID" value="RZS85447.1"/>
    <property type="molecule type" value="Genomic_DNA"/>
</dbReference>
<comment type="caution">
    <text evidence="13">The sequence shown here is derived from an EMBL/GenBank/DDBJ whole genome shotgun (WGS) entry which is preliminary data.</text>
</comment>
<dbReference type="PRINTS" id="PR00184">
    <property type="entry name" value="NEISSPPORIN"/>
</dbReference>
<dbReference type="Proteomes" id="UP000292445">
    <property type="component" value="Unassembled WGS sequence"/>
</dbReference>
<keyword evidence="3" id="KW-0813">Transport</keyword>
<organism evidence="13 14">
    <name type="scientific">Pigmentiphaga kullae</name>
    <dbReference type="NCBI Taxonomy" id="151784"/>
    <lineage>
        <taxon>Bacteria</taxon>
        <taxon>Pseudomonadati</taxon>
        <taxon>Pseudomonadota</taxon>
        <taxon>Betaproteobacteria</taxon>
        <taxon>Burkholderiales</taxon>
        <taxon>Alcaligenaceae</taxon>
        <taxon>Pigmentiphaga</taxon>
    </lineage>
</organism>
<protein>
    <submittedName>
        <fullName evidence="13">Putative porin</fullName>
    </submittedName>
</protein>
<dbReference type="OrthoDB" id="8679056at2"/>
<dbReference type="InterPro" id="IPR050298">
    <property type="entry name" value="Gram-neg_bact_OMP"/>
</dbReference>
<reference evidence="13 14" key="1">
    <citation type="submission" date="2019-02" db="EMBL/GenBank/DDBJ databases">
        <title>Genomic Encyclopedia of Type Strains, Phase IV (KMG-IV): sequencing the most valuable type-strain genomes for metagenomic binning, comparative biology and taxonomic classification.</title>
        <authorList>
            <person name="Goeker M."/>
        </authorList>
    </citation>
    <scope>NUCLEOTIDE SEQUENCE [LARGE SCALE GENOMIC DNA]</scope>
    <source>
        <strain evidence="13 14">K24</strain>
    </source>
</reference>
<accession>A0A4V2F3V7</accession>
<dbReference type="Gene3D" id="2.40.160.10">
    <property type="entry name" value="Porin"/>
    <property type="match status" value="1"/>
</dbReference>
<evidence type="ECO:0000256" key="4">
    <source>
        <dbReference type="ARBA" id="ARBA00022452"/>
    </source>
</evidence>
<evidence type="ECO:0000313" key="14">
    <source>
        <dbReference type="Proteomes" id="UP000292445"/>
    </source>
</evidence>
<keyword evidence="6 11" id="KW-0732">Signal</keyword>
<gene>
    <name evidence="13" type="ORF">EV675_1471</name>
</gene>
<keyword evidence="10" id="KW-0998">Cell outer membrane</keyword>
<evidence type="ECO:0000256" key="10">
    <source>
        <dbReference type="ARBA" id="ARBA00023237"/>
    </source>
</evidence>
<keyword evidence="14" id="KW-1185">Reference proteome</keyword>
<feature type="signal peptide" evidence="11">
    <location>
        <begin position="1"/>
        <end position="20"/>
    </location>
</feature>
<evidence type="ECO:0000256" key="6">
    <source>
        <dbReference type="ARBA" id="ARBA00022729"/>
    </source>
</evidence>
<dbReference type="PANTHER" id="PTHR34501:SF9">
    <property type="entry name" value="MAJOR OUTER MEMBRANE PROTEIN P.IA"/>
    <property type="match status" value="1"/>
</dbReference>
<dbReference type="GO" id="GO:0046930">
    <property type="term" value="C:pore complex"/>
    <property type="evidence" value="ECO:0007669"/>
    <property type="project" value="UniProtKB-KW"/>
</dbReference>
<evidence type="ECO:0000259" key="12">
    <source>
        <dbReference type="Pfam" id="PF13609"/>
    </source>
</evidence>
<keyword evidence="5" id="KW-0812">Transmembrane</keyword>
<evidence type="ECO:0000256" key="11">
    <source>
        <dbReference type="SAM" id="SignalP"/>
    </source>
</evidence>
<evidence type="ECO:0000256" key="1">
    <source>
        <dbReference type="ARBA" id="ARBA00004571"/>
    </source>
</evidence>
<evidence type="ECO:0000256" key="9">
    <source>
        <dbReference type="ARBA" id="ARBA00023136"/>
    </source>
</evidence>
<dbReference type="GO" id="GO:0006811">
    <property type="term" value="P:monoatomic ion transport"/>
    <property type="evidence" value="ECO:0007669"/>
    <property type="project" value="UniProtKB-KW"/>
</dbReference>
<dbReference type="PANTHER" id="PTHR34501">
    <property type="entry name" value="PROTEIN YDDL-RELATED"/>
    <property type="match status" value="1"/>
</dbReference>
<name>A0A4V2F3V7_9BURK</name>
<feature type="chain" id="PRO_5020410204" evidence="11">
    <location>
        <begin position="21"/>
        <end position="378"/>
    </location>
</feature>
<keyword evidence="9" id="KW-0472">Membrane</keyword>
<keyword evidence="4" id="KW-1134">Transmembrane beta strand</keyword>
<dbReference type="RefSeq" id="WP_130356661.1">
    <property type="nucleotide sequence ID" value="NZ_SGXC01000001.1"/>
</dbReference>
<feature type="domain" description="Porin" evidence="12">
    <location>
        <begin position="8"/>
        <end position="339"/>
    </location>
</feature>
<dbReference type="SUPFAM" id="SSF56935">
    <property type="entry name" value="Porins"/>
    <property type="match status" value="1"/>
</dbReference>
<evidence type="ECO:0000256" key="2">
    <source>
        <dbReference type="ARBA" id="ARBA00011233"/>
    </source>
</evidence>
<evidence type="ECO:0000313" key="13">
    <source>
        <dbReference type="EMBL" id="RZS85447.1"/>
    </source>
</evidence>
<dbReference type="InterPro" id="IPR023614">
    <property type="entry name" value="Porin_dom_sf"/>
</dbReference>
<dbReference type="GO" id="GO:0009279">
    <property type="term" value="C:cell outer membrane"/>
    <property type="evidence" value="ECO:0007669"/>
    <property type="project" value="UniProtKB-SubCell"/>
</dbReference>